<evidence type="ECO:0000313" key="4">
    <source>
        <dbReference type="Proteomes" id="UP000237271"/>
    </source>
</evidence>
<proteinExistence type="predicted"/>
<dbReference type="GO" id="GO:0003676">
    <property type="term" value="F:nucleic acid binding"/>
    <property type="evidence" value="ECO:0007669"/>
    <property type="project" value="InterPro"/>
</dbReference>
<reference evidence="3 4" key="1">
    <citation type="journal article" date="2017" name="Genome Biol. Evol.">
        <title>Phytophthora megakarya and P. palmivora, closely related causal agents of cacao black pod rot, underwent increases in genome sizes and gene numbers by different mechanisms.</title>
        <authorList>
            <person name="Ali S.S."/>
            <person name="Shao J."/>
            <person name="Lary D.J."/>
            <person name="Kronmiller B."/>
            <person name="Shen D."/>
            <person name="Strem M.D."/>
            <person name="Amoako-Attah I."/>
            <person name="Akrofi A.Y."/>
            <person name="Begoude B.A."/>
            <person name="Ten Hoopen G.M."/>
            <person name="Coulibaly K."/>
            <person name="Kebe B.I."/>
            <person name="Melnick R.L."/>
            <person name="Guiltinan M.J."/>
            <person name="Tyler B.M."/>
            <person name="Meinhardt L.W."/>
            <person name="Bailey B.A."/>
        </authorList>
    </citation>
    <scope>NUCLEOTIDE SEQUENCE [LARGE SCALE GENOMIC DNA]</scope>
    <source>
        <strain evidence="4">sbr112.9</strain>
    </source>
</reference>
<dbReference type="Proteomes" id="UP000237271">
    <property type="component" value="Unassembled WGS sequence"/>
</dbReference>
<dbReference type="Gene3D" id="3.30.420.10">
    <property type="entry name" value="Ribonuclease H-like superfamily/Ribonuclease H"/>
    <property type="match status" value="1"/>
</dbReference>
<dbReference type="Pfam" id="PF17921">
    <property type="entry name" value="Integrase_H2C2"/>
    <property type="match status" value="1"/>
</dbReference>
<dbReference type="GO" id="GO:0015074">
    <property type="term" value="P:DNA integration"/>
    <property type="evidence" value="ECO:0007669"/>
    <property type="project" value="InterPro"/>
</dbReference>
<accession>A0A2P4YN75</accession>
<feature type="domain" description="Integrase catalytic" evidence="2">
    <location>
        <begin position="194"/>
        <end position="303"/>
    </location>
</feature>
<dbReference type="InterPro" id="IPR050951">
    <property type="entry name" value="Retrovirus_Pol_polyprotein"/>
</dbReference>
<comment type="caution">
    <text evidence="3">The sequence shown here is derived from an EMBL/GenBank/DDBJ whole genome shotgun (WGS) entry which is preliminary data.</text>
</comment>
<evidence type="ECO:0000259" key="2">
    <source>
        <dbReference type="PROSITE" id="PS50994"/>
    </source>
</evidence>
<dbReference type="AlphaFoldDB" id="A0A2P4YN75"/>
<dbReference type="OrthoDB" id="78677at2759"/>
<keyword evidence="4" id="KW-1185">Reference proteome</keyword>
<dbReference type="SUPFAM" id="SSF53098">
    <property type="entry name" value="Ribonuclease H-like"/>
    <property type="match status" value="1"/>
</dbReference>
<dbReference type="EMBL" id="NCKW01001823">
    <property type="protein sequence ID" value="POM79226.1"/>
    <property type="molecule type" value="Genomic_DNA"/>
</dbReference>
<evidence type="ECO:0000256" key="1">
    <source>
        <dbReference type="SAM" id="Coils"/>
    </source>
</evidence>
<dbReference type="PANTHER" id="PTHR37984:SF5">
    <property type="entry name" value="PROTEIN NYNRIN-LIKE"/>
    <property type="match status" value="1"/>
</dbReference>
<name>A0A2P4YN75_9STRA</name>
<sequence length="448" mass="50556">MVSQWAGTRPAPSVALKRVTLRFQRDEDQSEDTTRSWKERRGGSVPIRPFSDGNFVWPTVEELQAAQQRHIVDRPKGLTQIRVGLLCSDDRIWIPSNEESLVQRLLVISHCEAQGHRGRDALINIVNRRFLIRNISVMVKTFLASCLMCQHVKGGKIVMIPWTVTLRCNKLNGALHWDYVQLGNSFGDSKYLLVLKDEATHFCELVPCAVPTAAVTAEAILDWYSRRLTSGQKFTVTYSPWINGSIERIDRGIVQVLRAMCLEAKVGIRDWVHFIPVLQSNLNHIPVPSLANKAPVELFCILPASSPLDFSKDKTFIELGTSTRQIESKLEQLRVRVQDMHKRVQKARKKQTRRNHKAQSGAKVANFDIGDYCGQMHNGKLLVTWVGLYHVVGADEHSFRVQHLVSGAESDVHASRLKFFADASFEVTEEIPEHVAAQGIITTVAELK</sequence>
<gene>
    <name evidence="3" type="ORF">PHPALM_3157</name>
</gene>
<dbReference type="PROSITE" id="PS50994">
    <property type="entry name" value="INTEGRASE"/>
    <property type="match status" value="1"/>
</dbReference>
<organism evidence="3 4">
    <name type="scientific">Phytophthora palmivora</name>
    <dbReference type="NCBI Taxonomy" id="4796"/>
    <lineage>
        <taxon>Eukaryota</taxon>
        <taxon>Sar</taxon>
        <taxon>Stramenopiles</taxon>
        <taxon>Oomycota</taxon>
        <taxon>Peronosporomycetes</taxon>
        <taxon>Peronosporales</taxon>
        <taxon>Peronosporaceae</taxon>
        <taxon>Phytophthora</taxon>
    </lineage>
</organism>
<dbReference type="PANTHER" id="PTHR37984">
    <property type="entry name" value="PROTEIN CBG26694"/>
    <property type="match status" value="1"/>
</dbReference>
<evidence type="ECO:0000313" key="3">
    <source>
        <dbReference type="EMBL" id="POM79226.1"/>
    </source>
</evidence>
<dbReference type="InterPro" id="IPR036397">
    <property type="entry name" value="RNaseH_sf"/>
</dbReference>
<protein>
    <recommendedName>
        <fullName evidence="2">Integrase catalytic domain-containing protein</fullName>
    </recommendedName>
</protein>
<dbReference type="InterPro" id="IPR041588">
    <property type="entry name" value="Integrase_H2C2"/>
</dbReference>
<keyword evidence="1" id="KW-0175">Coiled coil</keyword>
<dbReference type="Gene3D" id="1.10.340.70">
    <property type="match status" value="1"/>
</dbReference>
<dbReference type="InterPro" id="IPR012337">
    <property type="entry name" value="RNaseH-like_sf"/>
</dbReference>
<feature type="coiled-coil region" evidence="1">
    <location>
        <begin position="323"/>
        <end position="350"/>
    </location>
</feature>
<dbReference type="InterPro" id="IPR001584">
    <property type="entry name" value="Integrase_cat-core"/>
</dbReference>